<organism evidence="2 3">
    <name type="scientific">Mycena rosella</name>
    <name type="common">Pink bonnet</name>
    <name type="synonym">Agaricus rosellus</name>
    <dbReference type="NCBI Taxonomy" id="1033263"/>
    <lineage>
        <taxon>Eukaryota</taxon>
        <taxon>Fungi</taxon>
        <taxon>Dikarya</taxon>
        <taxon>Basidiomycota</taxon>
        <taxon>Agaricomycotina</taxon>
        <taxon>Agaricomycetes</taxon>
        <taxon>Agaricomycetidae</taxon>
        <taxon>Agaricales</taxon>
        <taxon>Marasmiineae</taxon>
        <taxon>Mycenaceae</taxon>
        <taxon>Mycena</taxon>
    </lineage>
</organism>
<gene>
    <name evidence="2" type="ORF">B0H17DRAFT_1197343</name>
</gene>
<accession>A0AAD7GJB2</accession>
<dbReference type="EMBL" id="JARKIE010000029">
    <property type="protein sequence ID" value="KAJ7697685.1"/>
    <property type="molecule type" value="Genomic_DNA"/>
</dbReference>
<feature type="compositionally biased region" description="Acidic residues" evidence="1">
    <location>
        <begin position="94"/>
        <end position="105"/>
    </location>
</feature>
<keyword evidence="3" id="KW-1185">Reference proteome</keyword>
<evidence type="ECO:0000313" key="3">
    <source>
        <dbReference type="Proteomes" id="UP001221757"/>
    </source>
</evidence>
<reference evidence="2" key="1">
    <citation type="submission" date="2023-03" db="EMBL/GenBank/DDBJ databases">
        <title>Massive genome expansion in bonnet fungi (Mycena s.s.) driven by repeated elements and novel gene families across ecological guilds.</title>
        <authorList>
            <consortium name="Lawrence Berkeley National Laboratory"/>
            <person name="Harder C.B."/>
            <person name="Miyauchi S."/>
            <person name="Viragh M."/>
            <person name="Kuo A."/>
            <person name="Thoen E."/>
            <person name="Andreopoulos B."/>
            <person name="Lu D."/>
            <person name="Skrede I."/>
            <person name="Drula E."/>
            <person name="Henrissat B."/>
            <person name="Morin E."/>
            <person name="Kohler A."/>
            <person name="Barry K."/>
            <person name="LaButti K."/>
            <person name="Morin E."/>
            <person name="Salamov A."/>
            <person name="Lipzen A."/>
            <person name="Mereny Z."/>
            <person name="Hegedus B."/>
            <person name="Baldrian P."/>
            <person name="Stursova M."/>
            <person name="Weitz H."/>
            <person name="Taylor A."/>
            <person name="Grigoriev I.V."/>
            <person name="Nagy L.G."/>
            <person name="Martin F."/>
            <person name="Kauserud H."/>
        </authorList>
    </citation>
    <scope>NUCLEOTIDE SEQUENCE</scope>
    <source>
        <strain evidence="2">CBHHK067</strain>
    </source>
</reference>
<comment type="caution">
    <text evidence="2">The sequence shown here is derived from an EMBL/GenBank/DDBJ whole genome shotgun (WGS) entry which is preliminary data.</text>
</comment>
<sequence>MDGPYCTFNQEWERAFQKKSGEPPEILHSLVSRGKHGLILAYTWAAHYTPLVAPDELFLVELRIQTLLALITAALAAPHSTEKNISDGHAAEHADEELDLNEAEEVSSKKRKPAAKGSSGKSNKKPKKNAAPTSDVVDAAPVKKPKAKPKAKPSGSKKAQDKVMGPGL</sequence>
<dbReference type="AlphaFoldDB" id="A0AAD7GJB2"/>
<dbReference type="Proteomes" id="UP001221757">
    <property type="component" value="Unassembled WGS sequence"/>
</dbReference>
<feature type="region of interest" description="Disordered" evidence="1">
    <location>
        <begin position="82"/>
        <end position="168"/>
    </location>
</feature>
<evidence type="ECO:0000256" key="1">
    <source>
        <dbReference type="SAM" id="MobiDB-lite"/>
    </source>
</evidence>
<evidence type="ECO:0000313" key="2">
    <source>
        <dbReference type="EMBL" id="KAJ7697685.1"/>
    </source>
</evidence>
<protein>
    <submittedName>
        <fullName evidence="2">Uncharacterized protein</fullName>
    </submittedName>
</protein>
<proteinExistence type="predicted"/>
<name>A0AAD7GJB2_MYCRO</name>
<feature type="compositionally biased region" description="Basic and acidic residues" evidence="1">
    <location>
        <begin position="82"/>
        <end position="93"/>
    </location>
</feature>